<name>A0ABU9T8P1_9HYPH</name>
<feature type="signal peptide" evidence="1">
    <location>
        <begin position="1"/>
        <end position="23"/>
    </location>
</feature>
<organism evidence="2 3">
    <name type="scientific">Ahrensia kielensis</name>
    <dbReference type="NCBI Taxonomy" id="76980"/>
    <lineage>
        <taxon>Bacteria</taxon>
        <taxon>Pseudomonadati</taxon>
        <taxon>Pseudomonadota</taxon>
        <taxon>Alphaproteobacteria</taxon>
        <taxon>Hyphomicrobiales</taxon>
        <taxon>Ahrensiaceae</taxon>
        <taxon>Ahrensia</taxon>
    </lineage>
</organism>
<gene>
    <name evidence="2" type="ORF">WNY59_12945</name>
</gene>
<keyword evidence="1" id="KW-0732">Signal</keyword>
<proteinExistence type="predicted"/>
<protein>
    <recommendedName>
        <fullName evidence="4">Chemotaxis protein MotC</fullName>
    </recommendedName>
</protein>
<keyword evidence="3" id="KW-1185">Reference proteome</keyword>
<reference evidence="2 3" key="1">
    <citation type="submission" date="2024-03" db="EMBL/GenBank/DDBJ databases">
        <title>Community enrichment and isolation of bacterial strains for fucoidan degradation.</title>
        <authorList>
            <person name="Sichert A."/>
        </authorList>
    </citation>
    <scope>NUCLEOTIDE SEQUENCE [LARGE SCALE GENOMIC DNA]</scope>
    <source>
        <strain evidence="2 3">AS62</strain>
    </source>
</reference>
<evidence type="ECO:0008006" key="4">
    <source>
        <dbReference type="Google" id="ProtNLM"/>
    </source>
</evidence>
<dbReference type="Proteomes" id="UP001477870">
    <property type="component" value="Unassembled WGS sequence"/>
</dbReference>
<dbReference type="RefSeq" id="WP_342848802.1">
    <property type="nucleotide sequence ID" value="NZ_JBBMQO010000007.1"/>
</dbReference>
<sequence>MKKLAALVTLLLTMPASVLPAQADIGSLDPTQLVRSFQRAQDSIALGDKASIGMQRELYKMVRSELSRPDANEVANERNLRAVLSFAISGGGVALVYARRDAFKEFPDLQIVARAVQLYNGKNAAEVFSALEPRKIGGVLGAAIALVRAQHDEDLVRKVTDLSFVKLELPGTIFEESALRAIMPVYRESADRYRFIREASRYARTFGSSPYASTFANEMVRAAIDLDDPAFRTEVLGVLSFLPEPERQALLVRIKRAASLAGKRELFFALDKDEAPDGASDAQVMSDADRQLLNIYNQIETITVETAQEALTQVRNIIPSDLQEKNRRLRGVVLASLTAIIAEPDIDEAAKTASVNAEDDIIEPEAQTSVDAIEVDMPTDVSNVSVEPKFGEDELKLESFVEKMRTKIVGADELLETLE</sequence>
<accession>A0ABU9T8P1</accession>
<comment type="caution">
    <text evidence="2">The sequence shown here is derived from an EMBL/GenBank/DDBJ whole genome shotgun (WGS) entry which is preliminary data.</text>
</comment>
<evidence type="ECO:0000313" key="3">
    <source>
        <dbReference type="Proteomes" id="UP001477870"/>
    </source>
</evidence>
<dbReference type="EMBL" id="JBBMQO010000007">
    <property type="protein sequence ID" value="MEM5502495.1"/>
    <property type="molecule type" value="Genomic_DNA"/>
</dbReference>
<feature type="chain" id="PRO_5046749129" description="Chemotaxis protein MotC" evidence="1">
    <location>
        <begin position="24"/>
        <end position="419"/>
    </location>
</feature>
<evidence type="ECO:0000313" key="2">
    <source>
        <dbReference type="EMBL" id="MEM5502495.1"/>
    </source>
</evidence>
<evidence type="ECO:0000256" key="1">
    <source>
        <dbReference type="SAM" id="SignalP"/>
    </source>
</evidence>